<dbReference type="InterPro" id="IPR037171">
    <property type="entry name" value="NagB/RpiA_transferase-like"/>
</dbReference>
<dbReference type="Proteomes" id="UP000323506">
    <property type="component" value="Chromosome A03"/>
</dbReference>
<keyword evidence="9" id="KW-0472">Membrane</keyword>
<accession>A0A5D2H6V6</accession>
<dbReference type="CDD" id="cd01398">
    <property type="entry name" value="RPI_A"/>
    <property type="match status" value="1"/>
</dbReference>
<evidence type="ECO:0000313" key="10">
    <source>
        <dbReference type="EMBL" id="TYH25239.1"/>
    </source>
</evidence>
<dbReference type="FunFam" id="3.30.70.260:FF:000069">
    <property type="entry name" value="Ribose-5-phosphate isomerase A"/>
    <property type="match status" value="1"/>
</dbReference>
<keyword evidence="6" id="KW-0007">Acetylation</keyword>
<evidence type="ECO:0000313" key="11">
    <source>
        <dbReference type="Proteomes" id="UP000323506"/>
    </source>
</evidence>
<evidence type="ECO:0000256" key="3">
    <source>
        <dbReference type="ARBA" id="ARBA00008088"/>
    </source>
</evidence>
<name>A0A5D2H6V6_GOSDA</name>
<evidence type="ECO:0000256" key="8">
    <source>
        <dbReference type="ARBA" id="ARBA00055508"/>
    </source>
</evidence>
<evidence type="ECO:0000256" key="2">
    <source>
        <dbReference type="ARBA" id="ARBA00004988"/>
    </source>
</evidence>
<comment type="catalytic activity">
    <reaction evidence="1">
        <text>aldehydo-D-ribose 5-phosphate = D-ribulose 5-phosphate</text>
        <dbReference type="Rhea" id="RHEA:14657"/>
        <dbReference type="ChEBI" id="CHEBI:58121"/>
        <dbReference type="ChEBI" id="CHEBI:58273"/>
        <dbReference type="EC" id="5.3.1.6"/>
    </reaction>
</comment>
<dbReference type="AlphaFoldDB" id="A0A5D2H6V6"/>
<keyword evidence="9" id="KW-0812">Transmembrane</keyword>
<dbReference type="InterPro" id="IPR020672">
    <property type="entry name" value="Ribose5P_isomerase_typA_subgr"/>
</dbReference>
<evidence type="ECO:0000256" key="9">
    <source>
        <dbReference type="SAM" id="Phobius"/>
    </source>
</evidence>
<dbReference type="InterPro" id="IPR050262">
    <property type="entry name" value="Ribose-5P_isomerase"/>
</dbReference>
<dbReference type="GO" id="GO:0005737">
    <property type="term" value="C:cytoplasm"/>
    <property type="evidence" value="ECO:0007669"/>
    <property type="project" value="UniProtKB-ARBA"/>
</dbReference>
<dbReference type="FunFam" id="3.40.50.1360:FF:000001">
    <property type="entry name" value="Ribose-5-phosphate isomerase A"/>
    <property type="match status" value="1"/>
</dbReference>
<dbReference type="NCBIfam" id="TIGR00021">
    <property type="entry name" value="rpiA"/>
    <property type="match status" value="1"/>
</dbReference>
<comment type="pathway">
    <text evidence="2">Carbohydrate degradation; pentose phosphate pathway; D-ribose 5-phosphate from D-ribulose 5-phosphate (non-oxidative stage): step 1/1.</text>
</comment>
<feature type="transmembrane region" description="Helical" evidence="9">
    <location>
        <begin position="240"/>
        <end position="262"/>
    </location>
</feature>
<sequence>MAVAWSEKASSMEALSLSPPMSPPVILTQDELKKIAAYKAVEFVESGMVLGLGTGSTAKHAVDRIGELLRQGKLTNIIGIPTSKKTQEQAISLGIPLSDLDSHPTIDMAIDGADEVDPHLNLVKGRGGSLLREKMVEGACKKFVCIVDESKLVKYLGGSGLAMPVEVVPFCWKFTAKKLQNLFRDSGCVAKLRNDCKGEPFVTDNGNYIVDLYLKKDIGDLQVASDAILRIAGVVEHGMFLAMATTVIVAAGNGFFFFWHLLIDDKSCLVFSSFVIFVLDTNLREEKI</sequence>
<keyword evidence="11" id="KW-1185">Reference proteome</keyword>
<dbReference type="Gene3D" id="3.30.70.260">
    <property type="match status" value="1"/>
</dbReference>
<evidence type="ECO:0000256" key="1">
    <source>
        <dbReference type="ARBA" id="ARBA00001713"/>
    </source>
</evidence>
<dbReference type="UniPathway" id="UPA00115">
    <property type="reaction ID" value="UER00412"/>
</dbReference>
<protein>
    <recommendedName>
        <fullName evidence="4">ribose-5-phosphate isomerase</fullName>
        <ecNumber evidence="4">5.3.1.6</ecNumber>
    </recommendedName>
</protein>
<dbReference type="InterPro" id="IPR004788">
    <property type="entry name" value="Ribose5P_isomerase_type_A"/>
</dbReference>
<gene>
    <name evidence="10" type="ORF">ES288_A03G153500v1</name>
</gene>
<dbReference type="GO" id="GO:0004751">
    <property type="term" value="F:ribose-5-phosphate isomerase activity"/>
    <property type="evidence" value="ECO:0007669"/>
    <property type="project" value="UniProtKB-EC"/>
</dbReference>
<dbReference type="PANTHER" id="PTHR43748">
    <property type="entry name" value="RIBOSE-5-PHOSPHATE ISOMERASE 3, CHLOROPLASTIC-RELATED"/>
    <property type="match status" value="1"/>
</dbReference>
<dbReference type="HAMAP" id="MF_00170">
    <property type="entry name" value="Rib_5P_isom_A"/>
    <property type="match status" value="1"/>
</dbReference>
<dbReference type="EMBL" id="CM017690">
    <property type="protein sequence ID" value="TYH25239.1"/>
    <property type="molecule type" value="Genomic_DNA"/>
</dbReference>
<dbReference type="EC" id="5.3.1.6" evidence="4"/>
<evidence type="ECO:0000256" key="5">
    <source>
        <dbReference type="ARBA" id="ARBA00022553"/>
    </source>
</evidence>
<comment type="function">
    <text evidence="8">Catalyzes the reversible conversion of ribose-5-phosphate to ribulose 5-phosphate.</text>
</comment>
<organism evidence="10 11">
    <name type="scientific">Gossypium darwinii</name>
    <name type="common">Darwin's cotton</name>
    <name type="synonym">Gossypium barbadense var. darwinii</name>
    <dbReference type="NCBI Taxonomy" id="34276"/>
    <lineage>
        <taxon>Eukaryota</taxon>
        <taxon>Viridiplantae</taxon>
        <taxon>Streptophyta</taxon>
        <taxon>Embryophyta</taxon>
        <taxon>Tracheophyta</taxon>
        <taxon>Spermatophyta</taxon>
        <taxon>Magnoliopsida</taxon>
        <taxon>eudicotyledons</taxon>
        <taxon>Gunneridae</taxon>
        <taxon>Pentapetalae</taxon>
        <taxon>rosids</taxon>
        <taxon>malvids</taxon>
        <taxon>Malvales</taxon>
        <taxon>Malvaceae</taxon>
        <taxon>Malvoideae</taxon>
        <taxon>Gossypium</taxon>
    </lineage>
</organism>
<keyword evidence="5" id="KW-0597">Phosphoprotein</keyword>
<evidence type="ECO:0000256" key="4">
    <source>
        <dbReference type="ARBA" id="ARBA00011959"/>
    </source>
</evidence>
<evidence type="ECO:0000256" key="7">
    <source>
        <dbReference type="ARBA" id="ARBA00023235"/>
    </source>
</evidence>
<dbReference type="GO" id="GO:0009052">
    <property type="term" value="P:pentose-phosphate shunt, non-oxidative branch"/>
    <property type="evidence" value="ECO:0007669"/>
    <property type="project" value="InterPro"/>
</dbReference>
<reference evidence="10 11" key="1">
    <citation type="submission" date="2019-06" db="EMBL/GenBank/DDBJ databases">
        <title>WGS assembly of Gossypium darwinii.</title>
        <authorList>
            <person name="Chen Z.J."/>
            <person name="Sreedasyam A."/>
            <person name="Ando A."/>
            <person name="Song Q."/>
            <person name="De L."/>
            <person name="Hulse-Kemp A."/>
            <person name="Ding M."/>
            <person name="Ye W."/>
            <person name="Kirkbride R."/>
            <person name="Jenkins J."/>
            <person name="Plott C."/>
            <person name="Lovell J."/>
            <person name="Lin Y.-M."/>
            <person name="Vaughn R."/>
            <person name="Liu B."/>
            <person name="Li W."/>
            <person name="Simpson S."/>
            <person name="Scheffler B."/>
            <person name="Saski C."/>
            <person name="Grover C."/>
            <person name="Hu G."/>
            <person name="Conover J."/>
            <person name="Carlson J."/>
            <person name="Shu S."/>
            <person name="Boston L."/>
            <person name="Williams M."/>
            <person name="Peterson D."/>
            <person name="Mcgee K."/>
            <person name="Jones D."/>
            <person name="Wendel J."/>
            <person name="Stelly D."/>
            <person name="Grimwood J."/>
            <person name="Schmutz J."/>
        </authorList>
    </citation>
    <scope>NUCLEOTIDE SEQUENCE [LARGE SCALE GENOMIC DNA]</scope>
    <source>
        <strain evidence="10">1808015.09</strain>
    </source>
</reference>
<comment type="similarity">
    <text evidence="3">Belongs to the ribose 5-phosphate isomerase family.</text>
</comment>
<keyword evidence="7" id="KW-0413">Isomerase</keyword>
<keyword evidence="9" id="KW-1133">Transmembrane helix</keyword>
<dbReference type="NCBIfam" id="NF001924">
    <property type="entry name" value="PRK00702.1"/>
    <property type="match status" value="1"/>
</dbReference>
<dbReference type="SUPFAM" id="SSF75445">
    <property type="entry name" value="D-ribose-5-phosphate isomerase (RpiA), lid domain"/>
    <property type="match status" value="1"/>
</dbReference>
<dbReference type="Gene3D" id="3.40.50.1360">
    <property type="match status" value="1"/>
</dbReference>
<dbReference type="PANTHER" id="PTHR43748:SF2">
    <property type="entry name" value="RIBOSE-5-PHOSPHATE ISOMERASE 2-RELATED"/>
    <property type="match status" value="1"/>
</dbReference>
<dbReference type="SUPFAM" id="SSF100950">
    <property type="entry name" value="NagB/RpiA/CoA transferase-like"/>
    <property type="match status" value="1"/>
</dbReference>
<dbReference type="Pfam" id="PF06026">
    <property type="entry name" value="Rib_5-P_isom_A"/>
    <property type="match status" value="1"/>
</dbReference>
<evidence type="ECO:0000256" key="6">
    <source>
        <dbReference type="ARBA" id="ARBA00022990"/>
    </source>
</evidence>
<proteinExistence type="inferred from homology"/>